<name>A0A096A462_9BURK</name>
<organism evidence="1 2">
    <name type="scientific">Oligella urethralis DNF00040</name>
    <dbReference type="NCBI Taxonomy" id="1401065"/>
    <lineage>
        <taxon>Bacteria</taxon>
        <taxon>Pseudomonadati</taxon>
        <taxon>Pseudomonadota</taxon>
        <taxon>Betaproteobacteria</taxon>
        <taxon>Burkholderiales</taxon>
        <taxon>Alcaligenaceae</taxon>
        <taxon>Oligella</taxon>
    </lineage>
</organism>
<dbReference type="EMBL" id="JRNI01000092">
    <property type="protein sequence ID" value="KGF25567.1"/>
    <property type="molecule type" value="Genomic_DNA"/>
</dbReference>
<dbReference type="eggNOG" id="ENOG5033W99">
    <property type="taxonomic scope" value="Bacteria"/>
</dbReference>
<sequence length="326" mass="38789">MSREIKISRAYCVELGKNVDIDEIHHESIKDGTPHKRFNFLCTDPICQENGVRIVGVAYDKLPSQRKVLPYFRRDREGQSNHHPECEWFRDGLYYNFDGLHEGETEQQARIRRLLYKKSTNIIELYDPNPKTEKAKKVKDYFIELDVAPMMSNRKRRILHESMKRRTRNSTTDFYRVASNHHLLSNYFVLQDFKQIKLHVVGIGETTWFKYFKIIKYFNSTREPCIFYSSIKRIQKYGNGFKLFLKANIDQKPASIYVSKDQVDKYKHRRQLLDSIQKVLDTKFLDKKDIRAYFVPNEVKLRENKWHDIIIGDLSKLAITDASSKY</sequence>
<proteinExistence type="predicted"/>
<comment type="caution">
    <text evidence="1">The sequence shown here is derived from an EMBL/GenBank/DDBJ whole genome shotgun (WGS) entry which is preliminary data.</text>
</comment>
<evidence type="ECO:0000313" key="2">
    <source>
        <dbReference type="Proteomes" id="UP000029629"/>
    </source>
</evidence>
<gene>
    <name evidence="1" type="ORF">HMPREF2130_11050</name>
</gene>
<dbReference type="OrthoDB" id="6199459at2"/>
<reference evidence="1 2" key="1">
    <citation type="submission" date="2014-07" db="EMBL/GenBank/DDBJ databases">
        <authorList>
            <person name="McCorrison J."/>
            <person name="Sanka R."/>
            <person name="Torralba M."/>
            <person name="Gillis M."/>
            <person name="Haft D.H."/>
            <person name="Methe B."/>
            <person name="Sutton G."/>
            <person name="Nelson K.E."/>
        </authorList>
    </citation>
    <scope>NUCLEOTIDE SEQUENCE [LARGE SCALE GENOMIC DNA]</scope>
    <source>
        <strain evidence="1 2">DNF00040</strain>
    </source>
</reference>
<accession>A0A096A462</accession>
<evidence type="ECO:0000313" key="1">
    <source>
        <dbReference type="EMBL" id="KGF25567.1"/>
    </source>
</evidence>
<keyword evidence="2" id="KW-1185">Reference proteome</keyword>
<dbReference type="RefSeq" id="WP_036561019.1">
    <property type="nucleotide sequence ID" value="NZ_JRNI01000092.1"/>
</dbReference>
<dbReference type="Proteomes" id="UP000029629">
    <property type="component" value="Unassembled WGS sequence"/>
</dbReference>
<dbReference type="AlphaFoldDB" id="A0A096A462"/>
<protein>
    <submittedName>
        <fullName evidence="1">Uncharacterized protein</fullName>
    </submittedName>
</protein>